<dbReference type="PANTHER" id="PTHR45642:SF30">
    <property type="entry name" value="SGNH HYDROLASE-TYPE ESTERASE DOMAIN-CONTAINING PROTEIN"/>
    <property type="match status" value="1"/>
</dbReference>
<evidence type="ECO:0008006" key="5">
    <source>
        <dbReference type="Google" id="ProtNLM"/>
    </source>
</evidence>
<dbReference type="AlphaFoldDB" id="A0AA41RTB6"/>
<dbReference type="InterPro" id="IPR050592">
    <property type="entry name" value="GDSL_lipolytic_enzyme"/>
</dbReference>
<dbReference type="InterPro" id="IPR001087">
    <property type="entry name" value="GDSL"/>
</dbReference>
<dbReference type="Proteomes" id="UP001177140">
    <property type="component" value="Unassembled WGS sequence"/>
</dbReference>
<dbReference type="GO" id="GO:0016788">
    <property type="term" value="F:hydrolase activity, acting on ester bonds"/>
    <property type="evidence" value="ECO:0007669"/>
    <property type="project" value="InterPro"/>
</dbReference>
<evidence type="ECO:0000313" key="4">
    <source>
        <dbReference type="Proteomes" id="UP001177140"/>
    </source>
</evidence>
<comment type="similarity">
    <text evidence="1">Belongs to the 'GDSL' lipolytic enzyme family.</text>
</comment>
<gene>
    <name evidence="3" type="ORF">MKW94_002323</name>
</gene>
<keyword evidence="2" id="KW-0732">Signal</keyword>
<feature type="chain" id="PRO_5041277539" description="GDSL esterase/lipase" evidence="2">
    <location>
        <begin position="21"/>
        <end position="296"/>
    </location>
</feature>
<dbReference type="Pfam" id="PF00657">
    <property type="entry name" value="Lipase_GDSL"/>
    <property type="match status" value="1"/>
</dbReference>
<evidence type="ECO:0000256" key="2">
    <source>
        <dbReference type="SAM" id="SignalP"/>
    </source>
</evidence>
<proteinExistence type="inferred from homology"/>
<evidence type="ECO:0000313" key="3">
    <source>
        <dbReference type="EMBL" id="MCL7024297.1"/>
    </source>
</evidence>
<protein>
    <recommendedName>
        <fullName evidence="5">GDSL esterase/lipase</fullName>
    </recommendedName>
</protein>
<comment type="caution">
    <text evidence="3">The sequence shown here is derived from an EMBL/GenBank/DDBJ whole genome shotgun (WGS) entry which is preliminary data.</text>
</comment>
<dbReference type="SUPFAM" id="SSF52266">
    <property type="entry name" value="SGNH hydrolase"/>
    <property type="match status" value="1"/>
</dbReference>
<dbReference type="InterPro" id="IPR035669">
    <property type="entry name" value="SGNH_plant_lipase-like"/>
</dbReference>
<keyword evidence="4" id="KW-1185">Reference proteome</keyword>
<reference evidence="3" key="1">
    <citation type="submission" date="2022-03" db="EMBL/GenBank/DDBJ databases">
        <title>A functionally conserved STORR gene fusion in Papaver species that diverged 16.8 million years ago.</title>
        <authorList>
            <person name="Catania T."/>
        </authorList>
    </citation>
    <scope>NUCLEOTIDE SEQUENCE</scope>
    <source>
        <strain evidence="3">S-191538</strain>
    </source>
</reference>
<evidence type="ECO:0000256" key="1">
    <source>
        <dbReference type="ARBA" id="ARBA00008668"/>
    </source>
</evidence>
<dbReference type="InterPro" id="IPR036514">
    <property type="entry name" value="SGNH_hydro_sf"/>
</dbReference>
<dbReference type="EMBL" id="JAJJMA010032955">
    <property type="protein sequence ID" value="MCL7024297.1"/>
    <property type="molecule type" value="Genomic_DNA"/>
</dbReference>
<dbReference type="CDD" id="cd01837">
    <property type="entry name" value="SGNH_plant_lipase_like"/>
    <property type="match status" value="1"/>
</dbReference>
<dbReference type="PANTHER" id="PTHR45642">
    <property type="entry name" value="GDSL ESTERASE/LIPASE EXL3"/>
    <property type="match status" value="1"/>
</dbReference>
<name>A0AA41RTB6_PAPNU</name>
<dbReference type="Gene3D" id="3.40.50.1110">
    <property type="entry name" value="SGNH hydrolase"/>
    <property type="match status" value="1"/>
</dbReference>
<sequence>MNPILIFLSLILVGGKTGDAWSSPPIFHAILIFGDSASNHYPYGRDFPNGTSTRRFSNGLLVPDLLASSFGIKEFVPPYFDPSLPDNELRTVVSFASAGSGLDELSAQISGALSIPVQVALFKNYKEDLVNAVGKDEATKIVSGALVMIDAGGNDILFNYYDTQARRRSQFNITGYHDFLLQKQESLVKELYDLGCRIFGVSGMAPLGCIPFQITRKNSKVQETLLGSSITYLDNYNPMMDMINNQQKYEIGPFCNATTPVCSNPSEYLFWDAVHPSEAVYKTIAKTIFRQLLETN</sequence>
<organism evidence="3 4">
    <name type="scientific">Papaver nudicaule</name>
    <name type="common">Iceland poppy</name>
    <dbReference type="NCBI Taxonomy" id="74823"/>
    <lineage>
        <taxon>Eukaryota</taxon>
        <taxon>Viridiplantae</taxon>
        <taxon>Streptophyta</taxon>
        <taxon>Embryophyta</taxon>
        <taxon>Tracheophyta</taxon>
        <taxon>Spermatophyta</taxon>
        <taxon>Magnoliopsida</taxon>
        <taxon>Ranunculales</taxon>
        <taxon>Papaveraceae</taxon>
        <taxon>Papaveroideae</taxon>
        <taxon>Papaver</taxon>
    </lineage>
</organism>
<accession>A0AA41RTB6</accession>
<feature type="signal peptide" evidence="2">
    <location>
        <begin position="1"/>
        <end position="20"/>
    </location>
</feature>